<feature type="chain" id="PRO_5045258290" description="Sensor domain-containing protein" evidence="2">
    <location>
        <begin position="34"/>
        <end position="268"/>
    </location>
</feature>
<organism evidence="3 4">
    <name type="scientific">Micrococcoides hystricis</name>
    <dbReference type="NCBI Taxonomy" id="1572761"/>
    <lineage>
        <taxon>Bacteria</taxon>
        <taxon>Bacillati</taxon>
        <taxon>Actinomycetota</taxon>
        <taxon>Actinomycetes</taxon>
        <taxon>Micrococcales</taxon>
        <taxon>Micrococcaceae</taxon>
        <taxon>Micrococcoides</taxon>
    </lineage>
</organism>
<evidence type="ECO:0000313" key="4">
    <source>
        <dbReference type="Proteomes" id="UP001589862"/>
    </source>
</evidence>
<keyword evidence="4" id="KW-1185">Reference proteome</keyword>
<keyword evidence="2" id="KW-0732">Signal</keyword>
<feature type="signal peptide" evidence="2">
    <location>
        <begin position="1"/>
        <end position="33"/>
    </location>
</feature>
<reference evidence="3 4" key="1">
    <citation type="submission" date="2024-09" db="EMBL/GenBank/DDBJ databases">
        <authorList>
            <person name="Sun Q."/>
            <person name="Mori K."/>
        </authorList>
    </citation>
    <scope>NUCLEOTIDE SEQUENCE [LARGE SCALE GENOMIC DNA]</scope>
    <source>
        <strain evidence="3 4">NCAIM B.02604</strain>
    </source>
</reference>
<evidence type="ECO:0000256" key="1">
    <source>
        <dbReference type="SAM" id="MobiDB-lite"/>
    </source>
</evidence>
<gene>
    <name evidence="3" type="ORF">ACFFFR_11220</name>
</gene>
<sequence length="268" mass="28223">MNRTKIERMRTSSARSWSAISALALLALTGCGAESEPVENPHTGQSAPAGANETAEDEASVAPELSRQEAAVQRGSQRAGSFGFDKAQAATAEELKQLRDSEAPQASGVHPAQCADALATIDSSPAQLSEQSARIDFGSDTFTGTGTVEAAVLEGAEATDWLAEFRQNVQTLTSDCEELEFVVDGQKFAFTTNSLDTEADTVGLSWQRKPLLAGSQSAAQEGTVNSQVMVAEQDGALFLVSFIGDEPATSGEFTQIGQKILAAMKEEK</sequence>
<dbReference type="EMBL" id="JBHLUB010000032">
    <property type="protein sequence ID" value="MFC0582939.1"/>
    <property type="molecule type" value="Genomic_DNA"/>
</dbReference>
<proteinExistence type="predicted"/>
<feature type="region of interest" description="Disordered" evidence="1">
    <location>
        <begin position="34"/>
        <end position="81"/>
    </location>
</feature>
<name>A0ABV6PCU8_9MICC</name>
<comment type="caution">
    <text evidence="3">The sequence shown here is derived from an EMBL/GenBank/DDBJ whole genome shotgun (WGS) entry which is preliminary data.</text>
</comment>
<evidence type="ECO:0000256" key="2">
    <source>
        <dbReference type="SAM" id="SignalP"/>
    </source>
</evidence>
<evidence type="ECO:0000313" key="3">
    <source>
        <dbReference type="EMBL" id="MFC0582939.1"/>
    </source>
</evidence>
<dbReference type="RefSeq" id="WP_377460498.1">
    <property type="nucleotide sequence ID" value="NZ_JBHLUB010000032.1"/>
</dbReference>
<evidence type="ECO:0008006" key="5">
    <source>
        <dbReference type="Google" id="ProtNLM"/>
    </source>
</evidence>
<dbReference type="PROSITE" id="PS51257">
    <property type="entry name" value="PROKAR_LIPOPROTEIN"/>
    <property type="match status" value="1"/>
</dbReference>
<protein>
    <recommendedName>
        <fullName evidence="5">Sensor domain-containing protein</fullName>
    </recommendedName>
</protein>
<accession>A0ABV6PCU8</accession>
<dbReference type="Proteomes" id="UP001589862">
    <property type="component" value="Unassembled WGS sequence"/>
</dbReference>